<comment type="similarity">
    <text evidence="1">Belongs to the short-chain dehydrogenases/reductases (SDR) family.</text>
</comment>
<accession>E8QY29</accession>
<dbReference type="STRING" id="575540.Isop_1434"/>
<evidence type="ECO:0000313" key="3">
    <source>
        <dbReference type="EMBL" id="ADV62019.1"/>
    </source>
</evidence>
<dbReference type="Proteomes" id="UP000008631">
    <property type="component" value="Chromosome"/>
</dbReference>
<protein>
    <submittedName>
        <fullName evidence="3">Short-chain dehydrogenase/reductase SDR</fullName>
    </submittedName>
</protein>
<sequence>MTKRVALVTGAGRGVGQAIARALCQHGWAVAVTDVDIRAAVSSAASIETDHEPGWGETLALALDVRMADSWAFALSETRARFGRVSALVNNAGISPRGGVEDTSLALWEHVLAVNLTGAFLGIQAAWPDLVQTRGSIVNIGSTRGSRPMRNLVAYGVSKAGLEALTRQVAIEGLKVGVTCNCLAAGWMDTPGERLIQASLGRPDFPAGLVNLIPLDHLGQTVAFLLAPHARHLNGVTLHLDSGLHIADHADLIFQPESRAPTSSAFQSTSNPSSPNPPESN</sequence>
<keyword evidence="4" id="KW-1185">Reference proteome</keyword>
<dbReference type="InterPro" id="IPR020904">
    <property type="entry name" value="Sc_DH/Rdtase_CS"/>
</dbReference>
<dbReference type="Gene3D" id="3.40.50.720">
    <property type="entry name" value="NAD(P)-binding Rossmann-like Domain"/>
    <property type="match status" value="1"/>
</dbReference>
<evidence type="ECO:0000256" key="1">
    <source>
        <dbReference type="ARBA" id="ARBA00006484"/>
    </source>
</evidence>
<evidence type="ECO:0000313" key="4">
    <source>
        <dbReference type="Proteomes" id="UP000008631"/>
    </source>
</evidence>
<dbReference type="CDD" id="cd05233">
    <property type="entry name" value="SDR_c"/>
    <property type="match status" value="1"/>
</dbReference>
<dbReference type="EMBL" id="CP002353">
    <property type="protein sequence ID" value="ADV62019.1"/>
    <property type="molecule type" value="Genomic_DNA"/>
</dbReference>
<dbReference type="PANTHER" id="PTHR42760">
    <property type="entry name" value="SHORT-CHAIN DEHYDROGENASES/REDUCTASES FAMILY MEMBER"/>
    <property type="match status" value="1"/>
</dbReference>
<evidence type="ECO:0000256" key="2">
    <source>
        <dbReference type="SAM" id="MobiDB-lite"/>
    </source>
</evidence>
<dbReference type="InParanoid" id="E8QY29"/>
<dbReference type="AlphaFoldDB" id="E8QY29"/>
<dbReference type="InterPro" id="IPR036291">
    <property type="entry name" value="NAD(P)-bd_dom_sf"/>
</dbReference>
<dbReference type="HOGENOM" id="CLU_010194_1_2_0"/>
<proteinExistence type="inferred from homology"/>
<organism evidence="3 4">
    <name type="scientific">Isosphaera pallida (strain ATCC 43644 / DSM 9630 / IS1B)</name>
    <dbReference type="NCBI Taxonomy" id="575540"/>
    <lineage>
        <taxon>Bacteria</taxon>
        <taxon>Pseudomonadati</taxon>
        <taxon>Planctomycetota</taxon>
        <taxon>Planctomycetia</taxon>
        <taxon>Isosphaerales</taxon>
        <taxon>Isosphaeraceae</taxon>
        <taxon>Isosphaera</taxon>
    </lineage>
</organism>
<name>E8QY29_ISOPI</name>
<gene>
    <name evidence="3" type="ordered locus">Isop_1434</name>
</gene>
<dbReference type="eggNOG" id="COG1028">
    <property type="taxonomic scope" value="Bacteria"/>
</dbReference>
<reference key="1">
    <citation type="submission" date="2010-11" db="EMBL/GenBank/DDBJ databases">
        <title>The complete sequence of chromosome of Isophaera pallida ATCC 43644.</title>
        <authorList>
            <consortium name="US DOE Joint Genome Institute (JGI-PGF)"/>
            <person name="Lucas S."/>
            <person name="Copeland A."/>
            <person name="Lapidus A."/>
            <person name="Bruce D."/>
            <person name="Goodwin L."/>
            <person name="Pitluck S."/>
            <person name="Kyrpides N."/>
            <person name="Mavromatis K."/>
            <person name="Pagani I."/>
            <person name="Ivanova N."/>
            <person name="Saunders E."/>
            <person name="Brettin T."/>
            <person name="Detter J.C."/>
            <person name="Han C."/>
            <person name="Tapia R."/>
            <person name="Land M."/>
            <person name="Hauser L."/>
            <person name="Markowitz V."/>
            <person name="Cheng J.-F."/>
            <person name="Hugenholtz P."/>
            <person name="Woyke T."/>
            <person name="Wu D."/>
            <person name="Eisen J.A."/>
        </authorList>
    </citation>
    <scope>NUCLEOTIDE SEQUENCE</scope>
    <source>
        <strain>ATCC 43644</strain>
    </source>
</reference>
<dbReference type="PRINTS" id="PR00081">
    <property type="entry name" value="GDHRDH"/>
</dbReference>
<dbReference type="FunFam" id="3.40.50.720:FF:000084">
    <property type="entry name" value="Short-chain dehydrogenase reductase"/>
    <property type="match status" value="1"/>
</dbReference>
<dbReference type="GO" id="GO:0016616">
    <property type="term" value="F:oxidoreductase activity, acting on the CH-OH group of donors, NAD or NADP as acceptor"/>
    <property type="evidence" value="ECO:0007669"/>
    <property type="project" value="TreeGrafter"/>
</dbReference>
<dbReference type="PRINTS" id="PR00080">
    <property type="entry name" value="SDRFAMILY"/>
</dbReference>
<dbReference type="KEGG" id="ipa:Isop_1434"/>
<reference evidence="3 4" key="2">
    <citation type="journal article" date="2011" name="Stand. Genomic Sci.">
        <title>Complete genome sequence of Isosphaera pallida type strain (IS1B).</title>
        <authorList>
            <consortium name="US DOE Joint Genome Institute (JGI-PGF)"/>
            <person name="Goker M."/>
            <person name="Cleland D."/>
            <person name="Saunders E."/>
            <person name="Lapidus A."/>
            <person name="Nolan M."/>
            <person name="Lucas S."/>
            <person name="Hammon N."/>
            <person name="Deshpande S."/>
            <person name="Cheng J.F."/>
            <person name="Tapia R."/>
            <person name="Han C."/>
            <person name="Goodwin L."/>
            <person name="Pitluck S."/>
            <person name="Liolios K."/>
            <person name="Pagani I."/>
            <person name="Ivanova N."/>
            <person name="Mavromatis K."/>
            <person name="Pati A."/>
            <person name="Chen A."/>
            <person name="Palaniappan K."/>
            <person name="Land M."/>
            <person name="Hauser L."/>
            <person name="Chang Y.J."/>
            <person name="Jeffries C.D."/>
            <person name="Detter J.C."/>
            <person name="Beck B."/>
            <person name="Woyke T."/>
            <person name="Bristow J."/>
            <person name="Eisen J.A."/>
            <person name="Markowitz V."/>
            <person name="Hugenholtz P."/>
            <person name="Kyrpides N.C."/>
            <person name="Klenk H.P."/>
        </authorList>
    </citation>
    <scope>NUCLEOTIDE SEQUENCE [LARGE SCALE GENOMIC DNA]</scope>
    <source>
        <strain evidence="4">ATCC 43644 / DSM 9630 / IS1B</strain>
    </source>
</reference>
<feature type="region of interest" description="Disordered" evidence="2">
    <location>
        <begin position="258"/>
        <end position="281"/>
    </location>
</feature>
<dbReference type="InterPro" id="IPR002347">
    <property type="entry name" value="SDR_fam"/>
</dbReference>
<dbReference type="Pfam" id="PF13561">
    <property type="entry name" value="adh_short_C2"/>
    <property type="match status" value="1"/>
</dbReference>
<feature type="compositionally biased region" description="Polar residues" evidence="2">
    <location>
        <begin position="260"/>
        <end position="269"/>
    </location>
</feature>
<dbReference type="PROSITE" id="PS00061">
    <property type="entry name" value="ADH_SHORT"/>
    <property type="match status" value="1"/>
</dbReference>
<dbReference type="GO" id="GO:0030497">
    <property type="term" value="P:fatty acid elongation"/>
    <property type="evidence" value="ECO:0007669"/>
    <property type="project" value="TreeGrafter"/>
</dbReference>
<dbReference type="SUPFAM" id="SSF51735">
    <property type="entry name" value="NAD(P)-binding Rossmann-fold domains"/>
    <property type="match status" value="1"/>
</dbReference>
<dbReference type="PANTHER" id="PTHR42760:SF123">
    <property type="entry name" value="OXIDOREDUCTASE"/>
    <property type="match status" value="1"/>
</dbReference>